<dbReference type="GO" id="GO:0005737">
    <property type="term" value="C:cytoplasm"/>
    <property type="evidence" value="ECO:0007669"/>
    <property type="project" value="UniProtKB-SubCell"/>
</dbReference>
<comment type="function">
    <text evidence="6">Required for chromosome condensation and partitioning.</text>
</comment>
<dbReference type="Gene3D" id="1.20.1060.20">
    <property type="match status" value="1"/>
</dbReference>
<dbReference type="Gene3D" id="3.40.50.300">
    <property type="entry name" value="P-loop containing nucleotide triphosphate hydrolases"/>
    <property type="match status" value="2"/>
</dbReference>
<keyword evidence="10" id="KW-1185">Reference proteome</keyword>
<keyword evidence="1 6" id="KW-0963">Cytoplasm</keyword>
<evidence type="ECO:0000256" key="7">
    <source>
        <dbReference type="SAM" id="MobiDB-lite"/>
    </source>
</evidence>
<feature type="coiled-coil region" evidence="6">
    <location>
        <begin position="739"/>
        <end position="1050"/>
    </location>
</feature>
<feature type="coiled-coil region" evidence="6">
    <location>
        <begin position="442"/>
        <end position="546"/>
    </location>
</feature>
<dbReference type="PIRSF" id="PIRSF005719">
    <property type="entry name" value="SMC"/>
    <property type="match status" value="1"/>
</dbReference>
<feature type="domain" description="SMC hinge" evidence="8">
    <location>
        <begin position="561"/>
        <end position="675"/>
    </location>
</feature>
<name>B0C9C4_ACAM1</name>
<dbReference type="GO" id="GO:0006260">
    <property type="term" value="P:DNA replication"/>
    <property type="evidence" value="ECO:0007669"/>
    <property type="project" value="UniProtKB-UniRule"/>
</dbReference>
<evidence type="ECO:0000313" key="9">
    <source>
        <dbReference type="EMBL" id="ABW27805.1"/>
    </source>
</evidence>
<dbReference type="Pfam" id="PF02463">
    <property type="entry name" value="SMC_N"/>
    <property type="match status" value="1"/>
</dbReference>
<evidence type="ECO:0000256" key="6">
    <source>
        <dbReference type="HAMAP-Rule" id="MF_01894"/>
    </source>
</evidence>
<evidence type="ECO:0000313" key="10">
    <source>
        <dbReference type="Proteomes" id="UP000000268"/>
    </source>
</evidence>
<evidence type="ECO:0000256" key="4">
    <source>
        <dbReference type="ARBA" id="ARBA00023054"/>
    </source>
</evidence>
<dbReference type="GO" id="GO:0005524">
    <property type="term" value="F:ATP binding"/>
    <property type="evidence" value="ECO:0007669"/>
    <property type="project" value="UniProtKB-UniRule"/>
</dbReference>
<comment type="subcellular location">
    <subcellularLocation>
        <location evidence="6">Cytoplasm</location>
    </subcellularLocation>
</comment>
<keyword evidence="4 6" id="KW-0175">Coiled coil</keyword>
<dbReference type="GO" id="GO:0016887">
    <property type="term" value="F:ATP hydrolysis activity"/>
    <property type="evidence" value="ECO:0007669"/>
    <property type="project" value="InterPro"/>
</dbReference>
<dbReference type="KEGG" id="amr:AM1_2805"/>
<comment type="similarity">
    <text evidence="6">Belongs to the SMC family.</text>
</comment>
<organism evidence="9 10">
    <name type="scientific">Acaryochloris marina (strain MBIC 11017)</name>
    <dbReference type="NCBI Taxonomy" id="329726"/>
    <lineage>
        <taxon>Bacteria</taxon>
        <taxon>Bacillati</taxon>
        <taxon>Cyanobacteriota</taxon>
        <taxon>Cyanophyceae</taxon>
        <taxon>Acaryochloridales</taxon>
        <taxon>Acaryochloridaceae</taxon>
        <taxon>Acaryochloris</taxon>
    </lineage>
</organism>
<dbReference type="GO" id="GO:0003677">
    <property type="term" value="F:DNA binding"/>
    <property type="evidence" value="ECO:0007669"/>
    <property type="project" value="UniProtKB-UniRule"/>
</dbReference>
<dbReference type="eggNOG" id="COG1196">
    <property type="taxonomic scope" value="Bacteria"/>
</dbReference>
<dbReference type="Pfam" id="PF06470">
    <property type="entry name" value="SMC_hinge"/>
    <property type="match status" value="1"/>
</dbReference>
<proteinExistence type="inferred from homology"/>
<dbReference type="HAMAP" id="MF_01894">
    <property type="entry name" value="Smc_prok"/>
    <property type="match status" value="1"/>
</dbReference>
<dbReference type="InterPro" id="IPR011890">
    <property type="entry name" value="SMC_prok"/>
</dbReference>
<dbReference type="InterPro" id="IPR024704">
    <property type="entry name" value="SMC"/>
</dbReference>
<dbReference type="Gene3D" id="3.30.70.1620">
    <property type="match status" value="1"/>
</dbReference>
<dbReference type="OrthoDB" id="9808768at2"/>
<dbReference type="EMBL" id="CP000828">
    <property type="protein sequence ID" value="ABW27805.1"/>
    <property type="molecule type" value="Genomic_DNA"/>
</dbReference>
<dbReference type="SMART" id="SM00968">
    <property type="entry name" value="SMC_hinge"/>
    <property type="match status" value="1"/>
</dbReference>
<evidence type="ECO:0000259" key="8">
    <source>
        <dbReference type="SMART" id="SM00968"/>
    </source>
</evidence>
<dbReference type="GO" id="GO:0030261">
    <property type="term" value="P:chromosome condensation"/>
    <property type="evidence" value="ECO:0007669"/>
    <property type="project" value="InterPro"/>
</dbReference>
<dbReference type="AlphaFoldDB" id="B0C9C4"/>
<feature type="binding site" evidence="6">
    <location>
        <begin position="32"/>
        <end position="39"/>
    </location>
    <ligand>
        <name>ATP</name>
        <dbReference type="ChEBI" id="CHEBI:30616"/>
    </ligand>
</feature>
<feature type="coiled-coil region" evidence="6">
    <location>
        <begin position="272"/>
        <end position="413"/>
    </location>
</feature>
<reference evidence="9 10" key="1">
    <citation type="journal article" date="2008" name="Proc. Natl. Acad. Sci. U.S.A.">
        <title>Niche adaptation and genome expansion in the chlorophyll d-producing cyanobacterium Acaryochloris marina.</title>
        <authorList>
            <person name="Swingley W.D."/>
            <person name="Chen M."/>
            <person name="Cheung P.C."/>
            <person name="Conrad A.L."/>
            <person name="Dejesa L.C."/>
            <person name="Hao J."/>
            <person name="Honchak B.M."/>
            <person name="Karbach L.E."/>
            <person name="Kurdoglu A."/>
            <person name="Lahiri S."/>
            <person name="Mastrian S.D."/>
            <person name="Miyashita H."/>
            <person name="Page L."/>
            <person name="Ramakrishna P."/>
            <person name="Satoh S."/>
            <person name="Sattley W.M."/>
            <person name="Shimada Y."/>
            <person name="Taylor H.L."/>
            <person name="Tomo T."/>
            <person name="Tsuchiya T."/>
            <person name="Wang Z.T."/>
            <person name="Raymond J."/>
            <person name="Mimuro M."/>
            <person name="Blankenship R.E."/>
            <person name="Touchman J.W."/>
        </authorList>
    </citation>
    <scope>NUCLEOTIDE SEQUENCE [LARGE SCALE GENOMIC DNA]</scope>
    <source>
        <strain evidence="10">MBIC 11017</strain>
    </source>
</reference>
<evidence type="ECO:0000256" key="2">
    <source>
        <dbReference type="ARBA" id="ARBA00022741"/>
    </source>
</evidence>
<dbReference type="InterPro" id="IPR010935">
    <property type="entry name" value="SMC_hinge"/>
</dbReference>
<dbReference type="SUPFAM" id="SSF75553">
    <property type="entry name" value="Smc hinge domain"/>
    <property type="match status" value="1"/>
</dbReference>
<dbReference type="GO" id="GO:0005694">
    <property type="term" value="C:chromosome"/>
    <property type="evidence" value="ECO:0007669"/>
    <property type="project" value="InterPro"/>
</dbReference>
<dbReference type="GO" id="GO:0007062">
    <property type="term" value="P:sister chromatid cohesion"/>
    <property type="evidence" value="ECO:0007669"/>
    <property type="project" value="InterPro"/>
</dbReference>
<dbReference type="NCBIfam" id="TIGR02169">
    <property type="entry name" value="SMC_prok_A"/>
    <property type="match status" value="1"/>
</dbReference>
<dbReference type="SUPFAM" id="SSF52540">
    <property type="entry name" value="P-loop containing nucleoside triphosphate hydrolases"/>
    <property type="match status" value="1"/>
</dbReference>
<keyword evidence="2 6" id="KW-0547">Nucleotide-binding</keyword>
<feature type="region of interest" description="Disordered" evidence="7">
    <location>
        <begin position="98"/>
        <end position="126"/>
    </location>
</feature>
<feature type="coiled-coil region" evidence="6">
    <location>
        <begin position="205"/>
        <end position="242"/>
    </location>
</feature>
<dbReference type="InterPro" id="IPR003395">
    <property type="entry name" value="RecF/RecN/SMC_N"/>
</dbReference>
<dbReference type="InterPro" id="IPR027417">
    <property type="entry name" value="P-loop_NTPase"/>
</dbReference>
<dbReference type="PANTHER" id="PTHR43977">
    <property type="entry name" value="STRUCTURAL MAINTENANCE OF CHROMOSOMES PROTEIN 3"/>
    <property type="match status" value="1"/>
</dbReference>
<dbReference type="RefSeq" id="WP_012163250.1">
    <property type="nucleotide sequence ID" value="NC_009925.1"/>
</dbReference>
<dbReference type="HOGENOM" id="CLU_001042_2_2_3"/>
<evidence type="ECO:0000256" key="5">
    <source>
        <dbReference type="ARBA" id="ARBA00023125"/>
    </source>
</evidence>
<dbReference type="CDD" id="cd03278">
    <property type="entry name" value="ABC_SMC_barmotin"/>
    <property type="match status" value="1"/>
</dbReference>
<evidence type="ECO:0000256" key="3">
    <source>
        <dbReference type="ARBA" id="ARBA00022840"/>
    </source>
</evidence>
<dbReference type="Proteomes" id="UP000000268">
    <property type="component" value="Chromosome"/>
</dbReference>
<evidence type="ECO:0000256" key="1">
    <source>
        <dbReference type="ARBA" id="ARBA00022490"/>
    </source>
</evidence>
<protein>
    <recommendedName>
        <fullName evidence="6">Chromosome partition protein Smc</fullName>
    </recommendedName>
</protein>
<keyword evidence="5 6" id="KW-0238">DNA-binding</keyword>
<gene>
    <name evidence="6" type="primary">smc</name>
    <name evidence="9" type="ordered locus">AM1_2805</name>
</gene>
<dbReference type="InterPro" id="IPR036277">
    <property type="entry name" value="SMC_hinge_sf"/>
</dbReference>
<dbReference type="STRING" id="329726.AM1_2805"/>
<comment type="subunit">
    <text evidence="6">Homodimer.</text>
</comment>
<accession>B0C9C4</accession>
<keyword evidence="3 6" id="KW-0067">ATP-binding</keyword>
<sequence length="1220" mass="138080">MYVKQLELSHFKSFGSTTAIPLLPGFTVVSGPNGSGKSNLLDALLFALGLAGSRGMRAERLPDLVNHAQIKRGHAISETRVTVTFELSPQELEELAAAEAAEAEEAERHTDTSTVSVIPKPDTETNLAPNEWQVTRKLRVTKQGTYTSSYAINGESCTLTQLHEQLNRRRIYPEGYNVVLQGDVTSIISMNARQRREIIDELAGVANFDRRINQAKDKLDAVKEQEERSRIVEQELNDQCERLARDRIKAEKYQKLRTELQSKAAWEGVLAWRDLQAQIDKKQKQLATEQQTQAKLEIEATTLATELEEISQKLETLNAQVKALGEEEHLALQAQIATQEAELKQLQRQQGELEQSQEQIAQSIQNTQQQLQTLQAEIQQVGEQRQTLETTEIPRLTQARNQAQEALDTTRQQAQAIAQSADAWIEQQSHLNQQIKTVLQALEPQRAEQAQLQERVQQLDRQSDLQQQSVEQIAQEVTETQVQLETAEAEVLQRQEQVQDCAGAIAEIDHDINTQQETQNRLLREQQEKQRQLDKLEAQEQAQQEVQGTHATHIIRKAKLAGVHGLVAQLGQVDSHYQTALEVAAGGRLGCLVVDDDAVASAGIELLKRERGGRATFLPLNKMRPPKGLPSLTASGAIDFAIELIDFDPIYEPIFAYVFGNTVVFKTLSDARRHIGKYRMVTLDGELLEPTGAMTGGSRNRHNTLHFGTGEAGESAAIMALKQRLSEIATLLQPIENKIEQTQAKLASKHQELSGLRQQHREAQLKTEQLQKELKVLADRQAHLEKQRQTYGSDLKGAQDRLQTLQTDLPQQETELEQLREALEELEQSQTHGEWKTLQNQIQGQESIVAGREQALREVQQHIQELTSQQERLQEKQEQAEVTLQTLQTQTETQATQKAENQDQQQQIEATIATLRTELAKLEERLGSEKQERDRVEKHLQERTAAHQQLLWQIQKTQDKQQEHQDLIQQLQTQLQAKATELPDPLPEIPEDLTLEQLREELQKLQKRLQAMEPVNMLAIEEYERTQERLVELTEKLTTLESERTELLLRIENFRTLRYQSFREAYDAIDVNFQSIFAELSDGDGHLQLDNPEDPFQGGLNLVAHPKGKPVQRLASMSGGEKSLTALSFIFALQRYRPSPFYAFDEVDMFLDGANVERLSKMIQKQAKQAQFIVVSLRRPMIEASDRTIGVTQARGTHTQVIGMQLRPTVTEPATPVEAS</sequence>
<comment type="domain">
    <text evidence="6">Contains large globular domains required for ATP hydrolysis at each terminus and a third globular domain forming a flexible hinge near the middle of the molecule. These domains are separated by coiled-coil structures.</text>
</comment>
<dbReference type="GO" id="GO:0007059">
    <property type="term" value="P:chromosome segregation"/>
    <property type="evidence" value="ECO:0007669"/>
    <property type="project" value="UniProtKB-UniRule"/>
</dbReference>